<comment type="catalytic activity">
    <reaction evidence="1">
        <text>Cleavage of hydrophobic, N-terminal signal or leader sequences from secreted and periplasmic proteins.</text>
        <dbReference type="EC" id="3.4.21.89"/>
    </reaction>
</comment>
<dbReference type="Pfam" id="PF10502">
    <property type="entry name" value="Peptidase_S26"/>
    <property type="match status" value="1"/>
</dbReference>
<dbReference type="PANTHER" id="PTHR43390">
    <property type="entry name" value="SIGNAL PEPTIDASE I"/>
    <property type="match status" value="1"/>
</dbReference>
<proteinExistence type="inferred from homology"/>
<dbReference type="InterPro" id="IPR000223">
    <property type="entry name" value="Pept_S26A_signal_pept_1"/>
</dbReference>
<evidence type="ECO:0000256" key="3">
    <source>
        <dbReference type="ARBA" id="ARBA00013208"/>
    </source>
</evidence>
<dbReference type="GO" id="GO:0006465">
    <property type="term" value="P:signal peptide processing"/>
    <property type="evidence" value="ECO:0007669"/>
    <property type="project" value="InterPro"/>
</dbReference>
<accession>A0A6J6C3H8</accession>
<gene>
    <name evidence="8" type="ORF">UFOPK1446_00703</name>
</gene>
<dbReference type="PRINTS" id="PR00727">
    <property type="entry name" value="LEADERPTASE"/>
</dbReference>
<dbReference type="AlphaFoldDB" id="A0A6J6C3H8"/>
<protein>
    <recommendedName>
        <fullName evidence="3">signal peptidase I</fullName>
        <ecNumber evidence="3">3.4.21.89</ecNumber>
    </recommendedName>
</protein>
<dbReference type="EMBL" id="CAEZSO010000130">
    <property type="protein sequence ID" value="CAB4545882.1"/>
    <property type="molecule type" value="Genomic_DNA"/>
</dbReference>
<evidence type="ECO:0000256" key="5">
    <source>
        <dbReference type="SAM" id="MobiDB-lite"/>
    </source>
</evidence>
<keyword evidence="6" id="KW-1133">Transmembrane helix</keyword>
<dbReference type="InterPro" id="IPR036286">
    <property type="entry name" value="LexA/Signal_pep-like_sf"/>
</dbReference>
<comment type="similarity">
    <text evidence="2">Belongs to the peptidase S26 family.</text>
</comment>
<name>A0A6J6C3H8_9ZZZZ</name>
<evidence type="ECO:0000256" key="1">
    <source>
        <dbReference type="ARBA" id="ARBA00000677"/>
    </source>
</evidence>
<evidence type="ECO:0000256" key="6">
    <source>
        <dbReference type="SAM" id="Phobius"/>
    </source>
</evidence>
<keyword evidence="4" id="KW-0378">Hydrolase</keyword>
<dbReference type="GO" id="GO:0016020">
    <property type="term" value="C:membrane"/>
    <property type="evidence" value="ECO:0007669"/>
    <property type="project" value="InterPro"/>
</dbReference>
<evidence type="ECO:0000256" key="4">
    <source>
        <dbReference type="ARBA" id="ARBA00022801"/>
    </source>
</evidence>
<evidence type="ECO:0000313" key="8">
    <source>
        <dbReference type="EMBL" id="CAB4545882.1"/>
    </source>
</evidence>
<dbReference type="EC" id="3.4.21.89" evidence="3"/>
<feature type="region of interest" description="Disordered" evidence="5">
    <location>
        <begin position="1"/>
        <end position="49"/>
    </location>
</feature>
<dbReference type="InterPro" id="IPR019758">
    <property type="entry name" value="Pept_S26A_signal_pept_1_CS"/>
</dbReference>
<dbReference type="CDD" id="cd06530">
    <property type="entry name" value="S26_SPase_I"/>
    <property type="match status" value="1"/>
</dbReference>
<dbReference type="GO" id="GO:0004252">
    <property type="term" value="F:serine-type endopeptidase activity"/>
    <property type="evidence" value="ECO:0007669"/>
    <property type="project" value="InterPro"/>
</dbReference>
<keyword evidence="6" id="KW-0472">Membrane</keyword>
<evidence type="ECO:0000256" key="2">
    <source>
        <dbReference type="ARBA" id="ARBA00009370"/>
    </source>
</evidence>
<reference evidence="8" key="1">
    <citation type="submission" date="2020-05" db="EMBL/GenBank/DDBJ databases">
        <authorList>
            <person name="Chiriac C."/>
            <person name="Salcher M."/>
            <person name="Ghai R."/>
            <person name="Kavagutti S V."/>
        </authorList>
    </citation>
    <scope>NUCLEOTIDE SEQUENCE</scope>
</reference>
<sequence>MVGLPTDASLDASVAGRASHRAPKGVKPPRSSRKERKAKDTARATSGRHRRLMPNRPFWQELPILIIVALLAAYLMKTFVFQVFFIPSGSMENTLLINDRVLVDKVSYGFRDIKRGEVIVFNAQGVLSPENAKPLPATNPLDSAIRGVQNIFGLAQNSETDYIKRVIGLPGDRIACCDAQGRMTINGVPLDEKGYLYPGDASSLTPFDVLVPDKKLWVMGDHRSASADSRSRIGTPGGGFVPQDRLVGRAFVVTFPFNSLRRLSIPETFKQPAIEAQKGKS</sequence>
<dbReference type="GO" id="GO:0009003">
    <property type="term" value="F:signal peptidase activity"/>
    <property type="evidence" value="ECO:0007669"/>
    <property type="project" value="UniProtKB-EC"/>
</dbReference>
<feature type="transmembrane region" description="Helical" evidence="6">
    <location>
        <begin position="62"/>
        <end position="86"/>
    </location>
</feature>
<dbReference type="PANTHER" id="PTHR43390:SF1">
    <property type="entry name" value="CHLOROPLAST PROCESSING PEPTIDASE"/>
    <property type="match status" value="1"/>
</dbReference>
<dbReference type="Gene3D" id="2.10.109.10">
    <property type="entry name" value="Umud Fragment, subunit A"/>
    <property type="match status" value="1"/>
</dbReference>
<dbReference type="NCBIfam" id="TIGR02227">
    <property type="entry name" value="sigpep_I_bact"/>
    <property type="match status" value="1"/>
</dbReference>
<dbReference type="InterPro" id="IPR019533">
    <property type="entry name" value="Peptidase_S26"/>
</dbReference>
<evidence type="ECO:0000259" key="7">
    <source>
        <dbReference type="Pfam" id="PF10502"/>
    </source>
</evidence>
<organism evidence="8">
    <name type="scientific">freshwater metagenome</name>
    <dbReference type="NCBI Taxonomy" id="449393"/>
    <lineage>
        <taxon>unclassified sequences</taxon>
        <taxon>metagenomes</taxon>
        <taxon>ecological metagenomes</taxon>
    </lineage>
</organism>
<dbReference type="PROSITE" id="PS00761">
    <property type="entry name" value="SPASE_I_3"/>
    <property type="match status" value="1"/>
</dbReference>
<feature type="domain" description="Peptidase S26" evidence="7">
    <location>
        <begin position="62"/>
        <end position="253"/>
    </location>
</feature>
<dbReference type="SUPFAM" id="SSF51306">
    <property type="entry name" value="LexA/Signal peptidase"/>
    <property type="match status" value="1"/>
</dbReference>
<keyword evidence="6" id="KW-0812">Transmembrane</keyword>